<dbReference type="InterPro" id="IPR043128">
    <property type="entry name" value="Rev_trsase/Diguanyl_cyclase"/>
</dbReference>
<dbReference type="CDD" id="cd12912">
    <property type="entry name" value="PDC2_MCP_like"/>
    <property type="match status" value="1"/>
</dbReference>
<dbReference type="Gene3D" id="3.30.450.20">
    <property type="entry name" value="PAS domain"/>
    <property type="match status" value="1"/>
</dbReference>
<accession>A0A2W6NA40</accession>
<dbReference type="Pfam" id="PF02743">
    <property type="entry name" value="dCache_1"/>
    <property type="match status" value="1"/>
</dbReference>
<dbReference type="SUPFAM" id="SSF55073">
    <property type="entry name" value="Nucleotide cyclase"/>
    <property type="match status" value="1"/>
</dbReference>
<dbReference type="InterPro" id="IPR033479">
    <property type="entry name" value="dCache_1"/>
</dbReference>
<dbReference type="InterPro" id="IPR000160">
    <property type="entry name" value="GGDEF_dom"/>
</dbReference>
<dbReference type="AlphaFoldDB" id="A0A2W6NA40"/>
<evidence type="ECO:0000256" key="5">
    <source>
        <dbReference type="ARBA" id="ARBA00023136"/>
    </source>
</evidence>
<reference evidence="8 9" key="1">
    <citation type="submission" date="2018-06" db="EMBL/GenBank/DDBJ databases">
        <title>Isolation of heavy metals resistant Paenibacillus silvae NC2 from Gold-Copper mine in ZiJin, China.</title>
        <authorList>
            <person name="Xu J."/>
            <person name="Mazhar H.S."/>
            <person name="Rensing C."/>
        </authorList>
    </citation>
    <scope>NUCLEOTIDE SEQUENCE [LARGE SCALE GENOMIC DNA]</scope>
    <source>
        <strain evidence="8 9">NC2</strain>
    </source>
</reference>
<comment type="caution">
    <text evidence="8">The sequence shown here is derived from an EMBL/GenBank/DDBJ whole genome shotgun (WGS) entry which is preliminary data.</text>
</comment>
<dbReference type="InterPro" id="IPR029151">
    <property type="entry name" value="Sensor-like_sf"/>
</dbReference>
<evidence type="ECO:0000313" key="9">
    <source>
        <dbReference type="Proteomes" id="UP000249204"/>
    </source>
</evidence>
<keyword evidence="3 6" id="KW-0812">Transmembrane</keyword>
<evidence type="ECO:0000256" key="4">
    <source>
        <dbReference type="ARBA" id="ARBA00022989"/>
    </source>
</evidence>
<dbReference type="CDD" id="cd18773">
    <property type="entry name" value="PDC1_HK_sensor"/>
    <property type="match status" value="1"/>
</dbReference>
<evidence type="ECO:0000256" key="1">
    <source>
        <dbReference type="ARBA" id="ARBA00004651"/>
    </source>
</evidence>
<dbReference type="Pfam" id="PF00990">
    <property type="entry name" value="GGDEF"/>
    <property type="match status" value="1"/>
</dbReference>
<evidence type="ECO:0000256" key="6">
    <source>
        <dbReference type="SAM" id="Phobius"/>
    </source>
</evidence>
<protein>
    <submittedName>
        <fullName evidence="8">Diguanylate cyclase</fullName>
    </submittedName>
</protein>
<dbReference type="Proteomes" id="UP000249204">
    <property type="component" value="Unassembled WGS sequence"/>
</dbReference>
<keyword evidence="5 6" id="KW-0472">Membrane</keyword>
<dbReference type="FunFam" id="3.30.70.270:FF:000001">
    <property type="entry name" value="Diguanylate cyclase domain protein"/>
    <property type="match status" value="1"/>
</dbReference>
<dbReference type="InterPro" id="IPR050469">
    <property type="entry name" value="Diguanylate_Cyclase"/>
</dbReference>
<comment type="subcellular location">
    <subcellularLocation>
        <location evidence="1">Cell membrane</location>
        <topology evidence="1">Multi-pass membrane protein</topology>
    </subcellularLocation>
</comment>
<dbReference type="SUPFAM" id="SSF103190">
    <property type="entry name" value="Sensory domain-like"/>
    <property type="match status" value="2"/>
</dbReference>
<dbReference type="GO" id="GO:0052621">
    <property type="term" value="F:diguanylate cyclase activity"/>
    <property type="evidence" value="ECO:0007669"/>
    <property type="project" value="TreeGrafter"/>
</dbReference>
<keyword evidence="2" id="KW-1003">Cell membrane</keyword>
<name>A0A2W6NA40_9BACL</name>
<dbReference type="NCBIfam" id="TIGR00254">
    <property type="entry name" value="GGDEF"/>
    <property type="match status" value="1"/>
</dbReference>
<dbReference type="RefSeq" id="WP_111273034.1">
    <property type="nucleotide sequence ID" value="NZ_QKWW01000087.1"/>
</dbReference>
<dbReference type="GO" id="GO:1902201">
    <property type="term" value="P:negative regulation of bacterial-type flagellum-dependent cell motility"/>
    <property type="evidence" value="ECO:0007669"/>
    <property type="project" value="TreeGrafter"/>
</dbReference>
<dbReference type="InterPro" id="IPR029787">
    <property type="entry name" value="Nucleotide_cyclase"/>
</dbReference>
<evidence type="ECO:0000256" key="3">
    <source>
        <dbReference type="ARBA" id="ARBA00022692"/>
    </source>
</evidence>
<dbReference type="PANTHER" id="PTHR45138:SF9">
    <property type="entry name" value="DIGUANYLATE CYCLASE DGCM-RELATED"/>
    <property type="match status" value="1"/>
</dbReference>
<evidence type="ECO:0000313" key="8">
    <source>
        <dbReference type="EMBL" id="PZT52807.1"/>
    </source>
</evidence>
<feature type="transmembrane region" description="Helical" evidence="6">
    <location>
        <begin position="300"/>
        <end position="322"/>
    </location>
</feature>
<proteinExistence type="predicted"/>
<feature type="transmembrane region" description="Helical" evidence="6">
    <location>
        <begin position="23"/>
        <end position="46"/>
    </location>
</feature>
<organism evidence="8 9">
    <name type="scientific">Paenibacillus silvae</name>
    <dbReference type="NCBI Taxonomy" id="1325358"/>
    <lineage>
        <taxon>Bacteria</taxon>
        <taxon>Bacillati</taxon>
        <taxon>Bacillota</taxon>
        <taxon>Bacilli</taxon>
        <taxon>Bacillales</taxon>
        <taxon>Paenibacillaceae</taxon>
        <taxon>Paenibacillus</taxon>
    </lineage>
</organism>
<dbReference type="CDD" id="cd01949">
    <property type="entry name" value="GGDEF"/>
    <property type="match status" value="1"/>
</dbReference>
<dbReference type="GO" id="GO:0043709">
    <property type="term" value="P:cell adhesion involved in single-species biofilm formation"/>
    <property type="evidence" value="ECO:0007669"/>
    <property type="project" value="TreeGrafter"/>
</dbReference>
<evidence type="ECO:0000256" key="2">
    <source>
        <dbReference type="ARBA" id="ARBA00022475"/>
    </source>
</evidence>
<dbReference type="PANTHER" id="PTHR45138">
    <property type="entry name" value="REGULATORY COMPONENTS OF SENSORY TRANSDUCTION SYSTEM"/>
    <property type="match status" value="1"/>
</dbReference>
<dbReference type="EMBL" id="QKWW01000087">
    <property type="protein sequence ID" value="PZT52807.1"/>
    <property type="molecule type" value="Genomic_DNA"/>
</dbReference>
<keyword evidence="4 6" id="KW-1133">Transmembrane helix</keyword>
<dbReference type="GO" id="GO:0005886">
    <property type="term" value="C:plasma membrane"/>
    <property type="evidence" value="ECO:0007669"/>
    <property type="project" value="UniProtKB-SubCell"/>
</dbReference>
<dbReference type="SMART" id="SM00267">
    <property type="entry name" value="GGDEF"/>
    <property type="match status" value="1"/>
</dbReference>
<gene>
    <name evidence="8" type="ORF">DN757_25665</name>
</gene>
<dbReference type="PROSITE" id="PS50887">
    <property type="entry name" value="GGDEF"/>
    <property type="match status" value="1"/>
</dbReference>
<sequence length="541" mass="60812">MIVNKKISRLSRKVKRFKKVKKISLTVLMSGLVTISVLMTLTIMVITSYTTQKQALIDSTLSLNYASAVQMSQTLNSLFESMQKSLKQGADYLKNVDYTDKEQLKNTLDLIHKSSDYFNAVSLIDETGLVLSMSPYSQVSVGKYVSSEAAKAAIKAEASYISDAYLTPRTKRRIVFLSEPVFEKTGKYKGVLSGSIYLQENNILDLLFGSQLKTNNGSYFFIVDHKGNMLFHPNISRIGMNVGENTVVRKLLQGQTGQEQYTNLEGVSSLAGYYKVPATDWGVVIVSPTQMVYDQLNRQIGLMLLYTSIPFALLTLLVLGVARKLVQPFVFLADLVHQVDKGQAELPVVKPHWNREADLITRAMLGAIANFRNKTDQLVYDARTDMLTGLSNRRTFEEVIQNWIHEHISFAIVVLDIDRFKLINDTFGHSTGDEVLKQIARLIQLSVRPEDVCSRFGGEEFVVLLRNYDSKMAYETAERIRISVEESVLAVDRTVTISAGIAEFPLHARSETELFHLADNALYIAKEEGRNRTVVIQSVEK</sequence>
<feature type="domain" description="GGDEF" evidence="7">
    <location>
        <begin position="408"/>
        <end position="538"/>
    </location>
</feature>
<evidence type="ECO:0000259" key="7">
    <source>
        <dbReference type="PROSITE" id="PS50887"/>
    </source>
</evidence>
<dbReference type="Gene3D" id="3.30.70.270">
    <property type="match status" value="1"/>
</dbReference>